<proteinExistence type="inferred from homology"/>
<keyword evidence="3" id="KW-0812">Transmembrane</keyword>
<dbReference type="InterPro" id="IPR001128">
    <property type="entry name" value="Cyt_P450"/>
</dbReference>
<dbReference type="EMBL" id="OZ075125">
    <property type="protein sequence ID" value="CAL4931783.1"/>
    <property type="molecule type" value="Genomic_DNA"/>
</dbReference>
<reference evidence="4" key="1">
    <citation type="submission" date="2024-10" db="EMBL/GenBank/DDBJ databases">
        <authorList>
            <person name="Ryan C."/>
        </authorList>
    </citation>
    <scope>NUCLEOTIDE SEQUENCE [LARGE SCALE GENOMIC DNA]</scope>
</reference>
<dbReference type="Pfam" id="PF00067">
    <property type="entry name" value="p450"/>
    <property type="match status" value="1"/>
</dbReference>
<keyword evidence="1 2" id="KW-0349">Heme</keyword>
<dbReference type="InterPro" id="IPR002401">
    <property type="entry name" value="Cyt_P450_E_grp-I"/>
</dbReference>
<keyword evidence="1 2" id="KW-0479">Metal-binding</keyword>
<dbReference type="AlphaFoldDB" id="A0ABC8XTF6"/>
<comment type="similarity">
    <text evidence="2">Belongs to the cytochrome P450 family.</text>
</comment>
<sequence length="510" mass="56458">MDVELLYQPLLLSILTMAALILMILRPFLTNTRPHKARLPPGPWKLPVIGSMHHLMNVLPHRALRDLAAVHGPLMMLQLGETPLVVASSREMARKVLKTHDANFATRPKLLGGEIVLYGWSDIAFSPSGEYWRKLRQLCAAEILSAKRVLSFRHIREQQMASEVERIRAAGPSTPVDLSAMFHDIANGIVAHASFGNALMNTKEFLSALKTGVILTSGFMVPDLFPTWRSALAAATGMRRALEEVHRTVDATLDDIIRERKRIRASSMSALEENLVDVLIGLRERGGLGFDLSEETIKAVIFDMLTAGTGTLASALSWGMSELMRHERVMRKLQAEIRGAFCGKATVTEADLQLQSGSSLPYLKLVIKETLRLHPPAPLLVPRESIAECEIEGYVIPARSRVIVNAWAIGRDPECWGKDAGEFRPERFEDSGIEFHGSSFEFLPFGAGRRMCPGIAYGIPVLEMALVQLLYHFDWSLPDGVAEVDMEEAPGLGVRRKSPLLLCATPFVTM</sequence>
<dbReference type="PRINTS" id="PR00385">
    <property type="entry name" value="P450"/>
</dbReference>
<dbReference type="InterPro" id="IPR017972">
    <property type="entry name" value="Cyt_P450_CS"/>
</dbReference>
<feature type="transmembrane region" description="Helical" evidence="3">
    <location>
        <begin position="6"/>
        <end position="29"/>
    </location>
</feature>
<dbReference type="PANTHER" id="PTHR47954:SF1">
    <property type="entry name" value="OS02G0217300 PROTEIN"/>
    <property type="match status" value="1"/>
</dbReference>
<dbReference type="GO" id="GO:0046872">
    <property type="term" value="F:metal ion binding"/>
    <property type="evidence" value="ECO:0007669"/>
    <property type="project" value="UniProtKB-KW"/>
</dbReference>
<evidence type="ECO:0008006" key="6">
    <source>
        <dbReference type="Google" id="ProtNLM"/>
    </source>
</evidence>
<keyword evidence="2" id="KW-0503">Monooxygenase</keyword>
<organism evidence="4 5">
    <name type="scientific">Urochloa decumbens</name>
    <dbReference type="NCBI Taxonomy" id="240449"/>
    <lineage>
        <taxon>Eukaryota</taxon>
        <taxon>Viridiplantae</taxon>
        <taxon>Streptophyta</taxon>
        <taxon>Embryophyta</taxon>
        <taxon>Tracheophyta</taxon>
        <taxon>Spermatophyta</taxon>
        <taxon>Magnoliopsida</taxon>
        <taxon>Liliopsida</taxon>
        <taxon>Poales</taxon>
        <taxon>Poaceae</taxon>
        <taxon>PACMAD clade</taxon>
        <taxon>Panicoideae</taxon>
        <taxon>Panicodae</taxon>
        <taxon>Paniceae</taxon>
        <taxon>Melinidinae</taxon>
        <taxon>Urochloa</taxon>
    </lineage>
</organism>
<keyword evidence="5" id="KW-1185">Reference proteome</keyword>
<protein>
    <recommendedName>
        <fullName evidence="6">Premnaspirodiene oxygenase</fullName>
    </recommendedName>
</protein>
<evidence type="ECO:0000256" key="1">
    <source>
        <dbReference type="PIRSR" id="PIRSR602401-1"/>
    </source>
</evidence>
<dbReference type="Proteomes" id="UP001497457">
    <property type="component" value="Chromosome 15b"/>
</dbReference>
<dbReference type="PROSITE" id="PS00086">
    <property type="entry name" value="CYTOCHROME_P450"/>
    <property type="match status" value="1"/>
</dbReference>
<dbReference type="PANTHER" id="PTHR47954">
    <property type="entry name" value="OS09G0275400 PROTEIN-RELATED"/>
    <property type="match status" value="1"/>
</dbReference>
<dbReference type="InterPro" id="IPR036396">
    <property type="entry name" value="Cyt_P450_sf"/>
</dbReference>
<evidence type="ECO:0000313" key="5">
    <source>
        <dbReference type="Proteomes" id="UP001497457"/>
    </source>
</evidence>
<keyword evidence="3" id="KW-1133">Transmembrane helix</keyword>
<evidence type="ECO:0000313" key="4">
    <source>
        <dbReference type="EMBL" id="CAL4931783.1"/>
    </source>
</evidence>
<keyword evidence="3" id="KW-0472">Membrane</keyword>
<accession>A0ABC8XTF6</accession>
<evidence type="ECO:0000256" key="2">
    <source>
        <dbReference type="RuleBase" id="RU000461"/>
    </source>
</evidence>
<dbReference type="FunFam" id="1.10.630.10:FF:000066">
    <property type="entry name" value="Cytochrome P450 71D7"/>
    <property type="match status" value="1"/>
</dbReference>
<dbReference type="Gene3D" id="1.10.630.10">
    <property type="entry name" value="Cytochrome P450"/>
    <property type="match status" value="1"/>
</dbReference>
<dbReference type="CDD" id="cd11072">
    <property type="entry name" value="CYP71-like"/>
    <property type="match status" value="1"/>
</dbReference>
<keyword evidence="1 2" id="KW-0408">Iron</keyword>
<comment type="cofactor">
    <cofactor evidence="1">
        <name>heme</name>
        <dbReference type="ChEBI" id="CHEBI:30413"/>
    </cofactor>
</comment>
<gene>
    <name evidence="4" type="ORF">URODEC1_LOCUS27242</name>
</gene>
<name>A0ABC8XTF6_9POAL</name>
<dbReference type="GO" id="GO:0004497">
    <property type="term" value="F:monooxygenase activity"/>
    <property type="evidence" value="ECO:0007669"/>
    <property type="project" value="UniProtKB-KW"/>
</dbReference>
<feature type="binding site" description="axial binding residue" evidence="1">
    <location>
        <position position="452"/>
    </location>
    <ligand>
        <name>heme</name>
        <dbReference type="ChEBI" id="CHEBI:30413"/>
    </ligand>
    <ligandPart>
        <name>Fe</name>
        <dbReference type="ChEBI" id="CHEBI:18248"/>
    </ligandPart>
</feature>
<evidence type="ECO:0000256" key="3">
    <source>
        <dbReference type="SAM" id="Phobius"/>
    </source>
</evidence>
<dbReference type="PRINTS" id="PR00463">
    <property type="entry name" value="EP450I"/>
</dbReference>
<keyword evidence="2" id="KW-0560">Oxidoreductase</keyword>
<dbReference type="SUPFAM" id="SSF48264">
    <property type="entry name" value="Cytochrome P450"/>
    <property type="match status" value="1"/>
</dbReference>